<feature type="signal peptide" evidence="1">
    <location>
        <begin position="1"/>
        <end position="26"/>
    </location>
</feature>
<reference evidence="2 3" key="1">
    <citation type="submission" date="2014-03" db="EMBL/GenBank/DDBJ databases">
        <title>Draft Genome Sequences of Four Burkholderia Strains.</title>
        <authorList>
            <person name="Liu X.Y."/>
            <person name="Li C.X."/>
            <person name="Xu J.H."/>
        </authorList>
    </citation>
    <scope>NUCLEOTIDE SEQUENCE [LARGE SCALE GENOMIC DNA]</scope>
    <source>
        <strain evidence="2 3">DSM 50014</strain>
    </source>
</reference>
<comment type="caution">
    <text evidence="2">The sequence shown here is derived from an EMBL/GenBank/DDBJ whole genome shotgun (WGS) entry which is preliminary data.</text>
</comment>
<dbReference type="Proteomes" id="UP000027466">
    <property type="component" value="Unassembled WGS sequence"/>
</dbReference>
<keyword evidence="3" id="KW-1185">Reference proteome</keyword>
<keyword evidence="1" id="KW-0732">Signal</keyword>
<evidence type="ECO:0000313" key="2">
    <source>
        <dbReference type="EMBL" id="KDR38177.1"/>
    </source>
</evidence>
<name>A0A069PCI4_9BURK</name>
<evidence type="ECO:0000256" key="1">
    <source>
        <dbReference type="SAM" id="SignalP"/>
    </source>
</evidence>
<proteinExistence type="predicted"/>
<feature type="chain" id="PRO_5001664198" evidence="1">
    <location>
        <begin position="27"/>
        <end position="146"/>
    </location>
</feature>
<evidence type="ECO:0000313" key="3">
    <source>
        <dbReference type="Proteomes" id="UP000027466"/>
    </source>
</evidence>
<gene>
    <name evidence="2" type="ORF">BG61_02955</name>
</gene>
<organism evidence="2 3">
    <name type="scientific">Caballeronia glathei</name>
    <dbReference type="NCBI Taxonomy" id="60547"/>
    <lineage>
        <taxon>Bacteria</taxon>
        <taxon>Pseudomonadati</taxon>
        <taxon>Pseudomonadota</taxon>
        <taxon>Betaproteobacteria</taxon>
        <taxon>Burkholderiales</taxon>
        <taxon>Burkholderiaceae</taxon>
        <taxon>Caballeronia</taxon>
    </lineage>
</organism>
<dbReference type="EMBL" id="JFHC01000103">
    <property type="protein sequence ID" value="KDR38177.1"/>
    <property type="molecule type" value="Genomic_DNA"/>
</dbReference>
<sequence length="146" mass="15994">MKKRLIYTPTLLIGLNMLSLSAPSSAHELESQLDCRSSAHEFISALLTNHEIDSNPIRVERNSVNAFRPTPGVKLTAFGFRVHTVLGYQRDDSQFKEGSGEPIADSAYGVVVIGSAEAVEARLRDARSNAVVRQVVPLILTVIFCQ</sequence>
<accession>A0A069PCI4</accession>
<protein>
    <submittedName>
        <fullName evidence="2">Uncharacterized protein</fullName>
    </submittedName>
</protein>
<dbReference type="AlphaFoldDB" id="A0A069PCI4"/>